<feature type="transmembrane region" description="Helical" evidence="9">
    <location>
        <begin position="124"/>
        <end position="146"/>
    </location>
</feature>
<gene>
    <name evidence="9" type="primary">lspA</name>
    <name evidence="12" type="ORF">EDD78_101491</name>
</gene>
<comment type="catalytic activity">
    <reaction evidence="9 10">
        <text>Release of signal peptides from bacterial membrane prolipoproteins. Hydrolyzes -Xaa-Yaa-Zaa-|-(S,diacylglyceryl)Cys-, in which Xaa is hydrophobic (preferably Leu), and Yaa (Ala or Ser) and Zaa (Gly or Ala) have small, neutral side chains.</text>
        <dbReference type="EC" id="3.4.23.36"/>
    </reaction>
</comment>
<dbReference type="GO" id="GO:0005886">
    <property type="term" value="C:plasma membrane"/>
    <property type="evidence" value="ECO:0007669"/>
    <property type="project" value="UniProtKB-SubCell"/>
</dbReference>
<dbReference type="GO" id="GO:0004190">
    <property type="term" value="F:aspartic-type endopeptidase activity"/>
    <property type="evidence" value="ECO:0007669"/>
    <property type="project" value="UniProtKB-UniRule"/>
</dbReference>
<feature type="transmembrane region" description="Helical" evidence="9">
    <location>
        <begin position="87"/>
        <end position="104"/>
    </location>
</feature>
<dbReference type="EMBL" id="SLUK01000001">
    <property type="protein sequence ID" value="TCL45508.1"/>
    <property type="molecule type" value="Genomic_DNA"/>
</dbReference>
<keyword evidence="3 9" id="KW-0645">Protease</keyword>
<reference evidence="12 13" key="1">
    <citation type="submission" date="2019-03" db="EMBL/GenBank/DDBJ databases">
        <title>Genomic Encyclopedia of Type Strains, Phase IV (KMG-IV): sequencing the most valuable type-strain genomes for metagenomic binning, comparative biology and taxonomic classification.</title>
        <authorList>
            <person name="Goeker M."/>
        </authorList>
    </citation>
    <scope>NUCLEOTIDE SEQUENCE [LARGE SCALE GENOMIC DNA]</scope>
    <source>
        <strain evidence="12 13">DSM 100433</strain>
    </source>
</reference>
<comment type="caution">
    <text evidence="9">Lacks conserved residue(s) required for the propagation of feature annotation.</text>
</comment>
<dbReference type="Proteomes" id="UP000294682">
    <property type="component" value="Unassembled WGS sequence"/>
</dbReference>
<dbReference type="Pfam" id="PF01252">
    <property type="entry name" value="Peptidase_A8"/>
    <property type="match status" value="1"/>
</dbReference>
<name>A0A9X8UM57_9FIRM</name>
<evidence type="ECO:0000256" key="11">
    <source>
        <dbReference type="RuleBase" id="RU004181"/>
    </source>
</evidence>
<protein>
    <recommendedName>
        <fullName evidence="9">Lipoprotein signal peptidase</fullName>
        <ecNumber evidence="9">3.4.23.36</ecNumber>
    </recommendedName>
    <alternativeName>
        <fullName evidence="9">Prolipoprotein signal peptidase</fullName>
    </alternativeName>
    <alternativeName>
        <fullName evidence="9">Signal peptidase II</fullName>
        <shortName evidence="9">SPase II</shortName>
    </alternativeName>
</protein>
<dbReference type="HAMAP" id="MF_00161">
    <property type="entry name" value="LspA"/>
    <property type="match status" value="1"/>
</dbReference>
<dbReference type="RefSeq" id="WP_079698059.1">
    <property type="nucleotide sequence ID" value="NZ_JADNAH010000013.1"/>
</dbReference>
<comment type="subcellular location">
    <subcellularLocation>
        <location evidence="9">Cell membrane</location>
        <topology evidence="9">Multi-pass membrane protein</topology>
    </subcellularLocation>
</comment>
<evidence type="ECO:0000256" key="6">
    <source>
        <dbReference type="ARBA" id="ARBA00022801"/>
    </source>
</evidence>
<evidence type="ECO:0000313" key="13">
    <source>
        <dbReference type="Proteomes" id="UP000294682"/>
    </source>
</evidence>
<comment type="similarity">
    <text evidence="1 9 11">Belongs to the peptidase A8 family.</text>
</comment>
<evidence type="ECO:0000256" key="10">
    <source>
        <dbReference type="RuleBase" id="RU000594"/>
    </source>
</evidence>
<comment type="caution">
    <text evidence="12">The sequence shown here is derived from an EMBL/GenBank/DDBJ whole genome shotgun (WGS) entry which is preliminary data.</text>
</comment>
<feature type="active site" evidence="9">
    <location>
        <position position="114"/>
    </location>
</feature>
<sequence>MFLYLSLLGAGVLIGLDQLIKWWAASYLSTVPDIRLIDGVLHLLYRENYGAAFSILQNRTGLLVGVTTAVLIAVLVLLVSRRVSHPLMIVSLCLIFAGGVGNLIDRVLRGFVVDYIYFVPINFPVFNLADCCVVSGTFLLVVYLLLIEPRQERRKKQLDR</sequence>
<dbReference type="OrthoDB" id="9810259at2"/>
<evidence type="ECO:0000256" key="9">
    <source>
        <dbReference type="HAMAP-Rule" id="MF_00161"/>
    </source>
</evidence>
<evidence type="ECO:0000256" key="2">
    <source>
        <dbReference type="ARBA" id="ARBA00022475"/>
    </source>
</evidence>
<dbReference type="InterPro" id="IPR001872">
    <property type="entry name" value="Peptidase_A8"/>
</dbReference>
<accession>A0A9X8UM57</accession>
<dbReference type="AlphaFoldDB" id="A0A9X8UM57"/>
<evidence type="ECO:0000256" key="5">
    <source>
        <dbReference type="ARBA" id="ARBA00022750"/>
    </source>
</evidence>
<keyword evidence="2 9" id="KW-1003">Cell membrane</keyword>
<dbReference type="EC" id="3.4.23.36" evidence="9"/>
<dbReference type="NCBIfam" id="TIGR00077">
    <property type="entry name" value="lspA"/>
    <property type="match status" value="1"/>
</dbReference>
<dbReference type="PANTHER" id="PTHR33695:SF1">
    <property type="entry name" value="LIPOPROTEIN SIGNAL PEPTIDASE"/>
    <property type="match status" value="1"/>
</dbReference>
<comment type="pathway">
    <text evidence="9">Protein modification; lipoprotein biosynthesis (signal peptide cleavage).</text>
</comment>
<dbReference type="PANTHER" id="PTHR33695">
    <property type="entry name" value="LIPOPROTEIN SIGNAL PEPTIDASE"/>
    <property type="match status" value="1"/>
</dbReference>
<keyword evidence="4 9" id="KW-0812">Transmembrane</keyword>
<evidence type="ECO:0000313" key="12">
    <source>
        <dbReference type="EMBL" id="TCL45508.1"/>
    </source>
</evidence>
<dbReference type="PROSITE" id="PS00855">
    <property type="entry name" value="SPASE_II"/>
    <property type="match status" value="1"/>
</dbReference>
<evidence type="ECO:0000256" key="8">
    <source>
        <dbReference type="ARBA" id="ARBA00023136"/>
    </source>
</evidence>
<keyword evidence="8 9" id="KW-0472">Membrane</keyword>
<dbReference type="GO" id="GO:0006508">
    <property type="term" value="P:proteolysis"/>
    <property type="evidence" value="ECO:0007669"/>
    <property type="project" value="UniProtKB-KW"/>
</dbReference>
<feature type="active site" evidence="9">
    <location>
        <position position="130"/>
    </location>
</feature>
<evidence type="ECO:0000256" key="7">
    <source>
        <dbReference type="ARBA" id="ARBA00022989"/>
    </source>
</evidence>
<evidence type="ECO:0000256" key="3">
    <source>
        <dbReference type="ARBA" id="ARBA00022670"/>
    </source>
</evidence>
<keyword evidence="5 9" id="KW-0064">Aspartyl protease</keyword>
<proteinExistence type="inferred from homology"/>
<evidence type="ECO:0000256" key="1">
    <source>
        <dbReference type="ARBA" id="ARBA00006139"/>
    </source>
</evidence>
<comment type="function">
    <text evidence="9 10">This protein specifically catalyzes the removal of signal peptides from prolipoproteins.</text>
</comment>
<keyword evidence="6 9" id="KW-0378">Hydrolase</keyword>
<feature type="transmembrane region" description="Helical" evidence="9">
    <location>
        <begin position="62"/>
        <end position="80"/>
    </location>
</feature>
<organism evidence="12 13">
    <name type="scientific">Harryflintia acetispora</name>
    <dbReference type="NCBI Taxonomy" id="1849041"/>
    <lineage>
        <taxon>Bacteria</taxon>
        <taxon>Bacillati</taxon>
        <taxon>Bacillota</taxon>
        <taxon>Clostridia</taxon>
        <taxon>Eubacteriales</taxon>
        <taxon>Oscillospiraceae</taxon>
        <taxon>Harryflintia</taxon>
    </lineage>
</organism>
<keyword evidence="13" id="KW-1185">Reference proteome</keyword>
<keyword evidence="7 9" id="KW-1133">Transmembrane helix</keyword>
<evidence type="ECO:0000256" key="4">
    <source>
        <dbReference type="ARBA" id="ARBA00022692"/>
    </source>
</evidence>
<dbReference type="PRINTS" id="PR00781">
    <property type="entry name" value="LIPOSIGPTASE"/>
</dbReference>